<dbReference type="HOGENOM" id="CLU_041113_0_0_9"/>
<evidence type="ECO:0000313" key="2">
    <source>
        <dbReference type="EMBL" id="EFV00752.1"/>
    </source>
</evidence>
<dbReference type="STRING" id="887929.HMP0721_2201"/>
<dbReference type="AlphaFoldDB" id="E6MJL6"/>
<evidence type="ECO:0000256" key="1">
    <source>
        <dbReference type="SAM" id="Phobius"/>
    </source>
</evidence>
<organism evidence="2 3">
    <name type="scientific">Pseudoramibacter alactolyticus ATCC 23263</name>
    <dbReference type="NCBI Taxonomy" id="887929"/>
    <lineage>
        <taxon>Bacteria</taxon>
        <taxon>Bacillati</taxon>
        <taxon>Bacillota</taxon>
        <taxon>Clostridia</taxon>
        <taxon>Eubacteriales</taxon>
        <taxon>Eubacteriaceae</taxon>
        <taxon>Pseudoramibacter</taxon>
    </lineage>
</organism>
<protein>
    <recommendedName>
        <fullName evidence="4">Arylsulfotransferase N-terminal domain-containing protein</fullName>
    </recommendedName>
</protein>
<dbReference type="OrthoDB" id="264813at2"/>
<dbReference type="SUPFAM" id="SSF50998">
    <property type="entry name" value="Quinoprotein alcohol dehydrogenase-like"/>
    <property type="match status" value="1"/>
</dbReference>
<dbReference type="InterPro" id="IPR053143">
    <property type="entry name" value="Arylsulfate_ST"/>
</dbReference>
<dbReference type="InterPro" id="IPR015943">
    <property type="entry name" value="WD40/YVTN_repeat-like_dom_sf"/>
</dbReference>
<dbReference type="PANTHER" id="PTHR35340">
    <property type="entry name" value="PQQ ENZYME REPEAT PROTEIN-RELATED"/>
    <property type="match status" value="1"/>
</dbReference>
<evidence type="ECO:0008006" key="4">
    <source>
        <dbReference type="Google" id="ProtNLM"/>
    </source>
</evidence>
<dbReference type="InterPro" id="IPR010262">
    <property type="entry name" value="Arylsulfotransferase_bact"/>
</dbReference>
<evidence type="ECO:0000313" key="3">
    <source>
        <dbReference type="Proteomes" id="UP000004754"/>
    </source>
</evidence>
<dbReference type="InterPro" id="IPR011047">
    <property type="entry name" value="Quinoprotein_ADH-like_sf"/>
</dbReference>
<reference evidence="2 3" key="1">
    <citation type="submission" date="2010-12" db="EMBL/GenBank/DDBJ databases">
        <authorList>
            <person name="Muzny D."/>
            <person name="Qin X."/>
            <person name="Deng J."/>
            <person name="Jiang H."/>
            <person name="Liu Y."/>
            <person name="Qu J."/>
            <person name="Song X.-Z."/>
            <person name="Zhang L."/>
            <person name="Thornton R."/>
            <person name="Coyle M."/>
            <person name="Francisco L."/>
            <person name="Jackson L."/>
            <person name="Javaid M."/>
            <person name="Korchina V."/>
            <person name="Kovar C."/>
            <person name="Mata R."/>
            <person name="Mathew T."/>
            <person name="Ngo R."/>
            <person name="Nguyen L."/>
            <person name="Nguyen N."/>
            <person name="Okwuonu G."/>
            <person name="Ongeri F."/>
            <person name="Pham C."/>
            <person name="Simmons D."/>
            <person name="Wilczek-Boney K."/>
            <person name="Hale W."/>
            <person name="Jakkamsetti A."/>
            <person name="Pham P."/>
            <person name="Ruth R."/>
            <person name="San Lucas F."/>
            <person name="Warren J."/>
            <person name="Zhang J."/>
            <person name="Zhao Z."/>
            <person name="Zhou C."/>
            <person name="Zhu D."/>
            <person name="Lee S."/>
            <person name="Bess C."/>
            <person name="Blankenburg K."/>
            <person name="Forbes L."/>
            <person name="Fu Q."/>
            <person name="Gubbala S."/>
            <person name="Hirani K."/>
            <person name="Jayaseelan J.C."/>
            <person name="Lara F."/>
            <person name="Munidasa M."/>
            <person name="Palculict T."/>
            <person name="Patil S."/>
            <person name="Pu L.-L."/>
            <person name="Saada N."/>
            <person name="Tang L."/>
            <person name="Weissenberger G."/>
            <person name="Zhu Y."/>
            <person name="Hemphill L."/>
            <person name="Shang Y."/>
            <person name="Youmans B."/>
            <person name="Ayvaz T."/>
            <person name="Ross M."/>
            <person name="Santibanez J."/>
            <person name="Aqrawi P."/>
            <person name="Gross S."/>
            <person name="Joshi V."/>
            <person name="Fowler G."/>
            <person name="Nazareth L."/>
            <person name="Reid J."/>
            <person name="Worley K."/>
            <person name="Petrosino J."/>
            <person name="Highlander S."/>
            <person name="Gibbs R."/>
        </authorList>
    </citation>
    <scope>NUCLEOTIDE SEQUENCE [LARGE SCALE GENOMIC DNA]</scope>
    <source>
        <strain evidence="2 3">ATCC 23263</strain>
    </source>
</reference>
<dbReference type="eggNOG" id="ENOG502Z7WX">
    <property type="taxonomic scope" value="Bacteria"/>
</dbReference>
<dbReference type="Pfam" id="PF05935">
    <property type="entry name" value="Arylsulfotrans"/>
    <property type="match status" value="1"/>
</dbReference>
<proteinExistence type="predicted"/>
<dbReference type="PANTHER" id="PTHR35340:SF5">
    <property type="entry name" value="ASST-DOMAIN-CONTAINING PROTEIN"/>
    <property type="match status" value="1"/>
</dbReference>
<feature type="transmembrane region" description="Helical" evidence="1">
    <location>
        <begin position="7"/>
        <end position="29"/>
    </location>
</feature>
<dbReference type="GO" id="GO:0004062">
    <property type="term" value="F:aryl sulfotransferase activity"/>
    <property type="evidence" value="ECO:0007669"/>
    <property type="project" value="InterPro"/>
</dbReference>
<accession>E6MJL6</accession>
<comment type="caution">
    <text evidence="2">The sequence shown here is derived from an EMBL/GenBank/DDBJ whole genome shotgun (WGS) entry which is preliminary data.</text>
</comment>
<dbReference type="RefSeq" id="WP_006599623.1">
    <property type="nucleotide sequence ID" value="NZ_GL622359.1"/>
</dbReference>
<keyword evidence="1" id="KW-1133">Transmembrane helix</keyword>
<keyword evidence="1" id="KW-0472">Membrane</keyword>
<dbReference type="Gene3D" id="2.130.10.10">
    <property type="entry name" value="YVTN repeat-like/Quinoprotein amine dehydrogenase"/>
    <property type="match status" value="1"/>
</dbReference>
<sequence>MERNKKILIGAVVIALILILAVGFALAYAGRDKTQIKDRTLHLSVNGCGMEVPLKKDGITVDVPSLMIGSNNAFKLLGYINGKITVDGKTLKVGKSVKVAVTALTPENKLKVVIANDKDTRTVYLRTYSSQLPSLRVTGESAANGEYLITEKDKPVIYALNTNGDLIWYQALDADKAKVRFTDFRRHVATNGDIYYSYHRTDPDADNGGIADYQPGMRIVMDENFNVITEDVGLGYYNPEKTVNKEEAGRSVDGHGFELLNKNDTLTLSYQTERVSNIPANLNPSKNATVVAAVLQEVHGNKVVWEWRSTTFDKLYALSRRGNAYGSDTPQDYLHVNAMILDPADNNPILSLGNADAVIKVDRETGKILWVLGGKADAFGLKAHQQFANVTDIALATDRTLVVTQANKVTTFRINEAGKKVTYLASYTTADAVSAAKLSRKQNNLMIAGNGTNKIIETFYDTRSNGLIVRMSGHQTLSSVRYYASDKADDD</sequence>
<dbReference type="Proteomes" id="UP000004754">
    <property type="component" value="Unassembled WGS sequence"/>
</dbReference>
<name>E6MJL6_9FIRM</name>
<gene>
    <name evidence="2" type="ORF">HMP0721_2201</name>
</gene>
<keyword evidence="3" id="KW-1185">Reference proteome</keyword>
<dbReference type="EMBL" id="AEQN01000028">
    <property type="protein sequence ID" value="EFV00752.1"/>
    <property type="molecule type" value="Genomic_DNA"/>
</dbReference>
<keyword evidence="1" id="KW-0812">Transmembrane</keyword>